<evidence type="ECO:0000256" key="1">
    <source>
        <dbReference type="ARBA" id="ARBA00004141"/>
    </source>
</evidence>
<keyword evidence="9" id="KW-0479">Metal-binding</keyword>
<reference evidence="13" key="1">
    <citation type="submission" date="2017-05" db="EMBL/GenBank/DDBJ databases">
        <authorList>
            <person name="Macchi M."/>
            <person name="Festa S."/>
            <person name="Coppotelli B.M."/>
            <person name="Morelli I.S."/>
        </authorList>
    </citation>
    <scope>NUCLEOTIDE SEQUENCE [LARGE SCALE GENOMIC DNA]</scope>
    <source>
        <strain evidence="13">I</strain>
    </source>
</reference>
<dbReference type="PANTHER" id="PTHR43773">
    <property type="entry name" value="MAGNESIUM TRANSPORTER MGTE"/>
    <property type="match status" value="1"/>
</dbReference>
<evidence type="ECO:0000256" key="10">
    <source>
        <dbReference type="SAM" id="MobiDB-lite"/>
    </source>
</evidence>
<dbReference type="SMART" id="SM00924">
    <property type="entry name" value="MgtE_N"/>
    <property type="match status" value="1"/>
</dbReference>
<dbReference type="Gene3D" id="1.25.60.10">
    <property type="entry name" value="MgtE N-terminal domain-like"/>
    <property type="match status" value="1"/>
</dbReference>
<evidence type="ECO:0000256" key="4">
    <source>
        <dbReference type="ARBA" id="ARBA00022692"/>
    </source>
</evidence>
<evidence type="ECO:0000256" key="7">
    <source>
        <dbReference type="ARBA" id="ARBA00023136"/>
    </source>
</evidence>
<dbReference type="AlphaFoldDB" id="A0A211ZRV0"/>
<keyword evidence="13" id="KW-1185">Reference proteome</keyword>
<dbReference type="GO" id="GO:0015095">
    <property type="term" value="F:magnesium ion transmembrane transporter activity"/>
    <property type="evidence" value="ECO:0007669"/>
    <property type="project" value="UniProtKB-UniRule"/>
</dbReference>
<comment type="subcellular location">
    <subcellularLocation>
        <location evidence="9">Cell membrane</location>
        <topology evidence="9">Multi-pass membrane protein</topology>
    </subcellularLocation>
    <subcellularLocation>
        <location evidence="1">Membrane</location>
        <topology evidence="1">Multi-pass membrane protein</topology>
    </subcellularLocation>
</comment>
<protein>
    <recommendedName>
        <fullName evidence="9">Magnesium transporter MgtE</fullName>
    </recommendedName>
</protein>
<comment type="function">
    <text evidence="9">Acts as a magnesium transporter.</text>
</comment>
<dbReference type="Gene3D" id="1.10.357.20">
    <property type="entry name" value="SLC41 divalent cation transporters, integral membrane domain"/>
    <property type="match status" value="1"/>
</dbReference>
<dbReference type="InterPro" id="IPR046342">
    <property type="entry name" value="CBS_dom_sf"/>
</dbReference>
<feature type="transmembrane region" description="Helical" evidence="9">
    <location>
        <begin position="417"/>
        <end position="442"/>
    </location>
</feature>
<evidence type="ECO:0000259" key="11">
    <source>
        <dbReference type="PROSITE" id="PS51371"/>
    </source>
</evidence>
<accession>A0A211ZRV0</accession>
<dbReference type="PROSITE" id="PS51371">
    <property type="entry name" value="CBS"/>
    <property type="match status" value="1"/>
</dbReference>
<dbReference type="GO" id="GO:0046872">
    <property type="term" value="F:metal ion binding"/>
    <property type="evidence" value="ECO:0007669"/>
    <property type="project" value="UniProtKB-KW"/>
</dbReference>
<evidence type="ECO:0000256" key="3">
    <source>
        <dbReference type="ARBA" id="ARBA00022448"/>
    </source>
</evidence>
<dbReference type="OrthoDB" id="9790355at2"/>
<dbReference type="SUPFAM" id="SSF158791">
    <property type="entry name" value="MgtE N-terminal domain-like"/>
    <property type="match status" value="1"/>
</dbReference>
<comment type="similarity">
    <text evidence="2 9">Belongs to the SLC41A transporter family.</text>
</comment>
<organism evidence="12 13">
    <name type="scientific">Inquilinus limosus</name>
    <dbReference type="NCBI Taxonomy" id="171674"/>
    <lineage>
        <taxon>Bacteria</taxon>
        <taxon>Pseudomonadati</taxon>
        <taxon>Pseudomonadota</taxon>
        <taxon>Alphaproteobacteria</taxon>
        <taxon>Rhodospirillales</taxon>
        <taxon>Rhodospirillaceae</taxon>
        <taxon>Inquilinus</taxon>
    </lineage>
</organism>
<dbReference type="SUPFAM" id="SSF161093">
    <property type="entry name" value="MgtE membrane domain-like"/>
    <property type="match status" value="1"/>
</dbReference>
<gene>
    <name evidence="12" type="ORF">BWR60_06090</name>
</gene>
<dbReference type="CDD" id="cd04606">
    <property type="entry name" value="CBS_pair_Mg_transporter"/>
    <property type="match status" value="1"/>
</dbReference>
<dbReference type="InterPro" id="IPR006668">
    <property type="entry name" value="Mg_transptr_MgtE_intracell_dom"/>
</dbReference>
<evidence type="ECO:0000313" key="12">
    <source>
        <dbReference type="EMBL" id="OWJ68011.1"/>
    </source>
</evidence>
<comment type="subunit">
    <text evidence="9">Homodimer.</text>
</comment>
<dbReference type="Pfam" id="PF03448">
    <property type="entry name" value="MgtE_N"/>
    <property type="match status" value="1"/>
</dbReference>
<keyword evidence="8" id="KW-0129">CBS domain</keyword>
<evidence type="ECO:0000256" key="5">
    <source>
        <dbReference type="ARBA" id="ARBA00022842"/>
    </source>
</evidence>
<feature type="domain" description="CBS" evidence="11">
    <location>
        <begin position="233"/>
        <end position="289"/>
    </location>
</feature>
<feature type="region of interest" description="Disordered" evidence="10">
    <location>
        <begin position="1"/>
        <end position="31"/>
    </location>
</feature>
<evidence type="ECO:0000256" key="9">
    <source>
        <dbReference type="RuleBase" id="RU362011"/>
    </source>
</evidence>
<proteinExistence type="inferred from homology"/>
<feature type="compositionally biased region" description="Basic residues" evidence="10">
    <location>
        <begin position="1"/>
        <end position="12"/>
    </location>
</feature>
<dbReference type="EMBL" id="NHON01000008">
    <property type="protein sequence ID" value="OWJ68011.1"/>
    <property type="molecule type" value="Genomic_DNA"/>
</dbReference>
<dbReference type="Gene3D" id="3.10.580.10">
    <property type="entry name" value="CBS-domain"/>
    <property type="match status" value="1"/>
</dbReference>
<feature type="transmembrane region" description="Helical" evidence="9">
    <location>
        <begin position="454"/>
        <end position="477"/>
    </location>
</feature>
<dbReference type="SUPFAM" id="SSF54631">
    <property type="entry name" value="CBS-domain pair"/>
    <property type="match status" value="1"/>
</dbReference>
<comment type="caution">
    <text evidence="12">The sequence shown here is derived from an EMBL/GenBank/DDBJ whole genome shotgun (WGS) entry which is preliminary data.</text>
</comment>
<keyword evidence="6 9" id="KW-1133">Transmembrane helix</keyword>
<evidence type="ECO:0000313" key="13">
    <source>
        <dbReference type="Proteomes" id="UP000196655"/>
    </source>
</evidence>
<keyword evidence="5 9" id="KW-0460">Magnesium</keyword>
<sequence length="478" mass="52167">MRGRRRTWRSKPSRSEVVTAPDPQPADAQEYGLPPGFVQEIEEALDDHRLAEVEERLAPLHSADLAALLEALHPDDRRVVVGLIRVQLTTDAEALAWLNEDVRQEVLDLLGPQDVAAALQELDSDDALALIETLDEGERDAVLANIPAEERRLLLEGLDFPEYSAGRLMQRELVSVPDYWTVGKTIDWLRTAEALPDEFYSLFLVDVHGKPSGQLPLSRFLRGRRPAKLAELGLEDIHPIPAEMDQEEVALLFRRYGMVSAPVVDRDGKLLGVITLDDVVDVIDEEAEEDIFRLGGIGEQSDLYRDVAATTRSRFSWLFVNLLTAVLASSVIGLFEETISKVVALAVLMPIVASMGGNAGTQTLTVAVRALAMRELTDSNAVRILWKEVLVGVINGLLFAAIAGGVVWLWFSDPRLAVVIGAAMIINLLAAAFSGTVIPLALQRFGVDPAVSSGVFLTTVTDVVGFFAFLGLAALILL</sequence>
<dbReference type="InterPro" id="IPR038076">
    <property type="entry name" value="MgtE_N_sf"/>
</dbReference>
<dbReference type="PANTHER" id="PTHR43773:SF1">
    <property type="entry name" value="MAGNESIUM TRANSPORTER MGTE"/>
    <property type="match status" value="1"/>
</dbReference>
<dbReference type="Pfam" id="PF00571">
    <property type="entry name" value="CBS"/>
    <property type="match status" value="1"/>
</dbReference>
<keyword evidence="9" id="KW-1003">Cell membrane</keyword>
<dbReference type="Proteomes" id="UP000196655">
    <property type="component" value="Unassembled WGS sequence"/>
</dbReference>
<feature type="transmembrane region" description="Helical" evidence="9">
    <location>
        <begin position="347"/>
        <end position="368"/>
    </location>
</feature>
<dbReference type="NCBIfam" id="TIGR00400">
    <property type="entry name" value="mgtE"/>
    <property type="match status" value="1"/>
</dbReference>
<dbReference type="InterPro" id="IPR036739">
    <property type="entry name" value="SLC41_membr_dom_sf"/>
</dbReference>
<evidence type="ECO:0000256" key="8">
    <source>
        <dbReference type="PROSITE-ProRule" id="PRU00703"/>
    </source>
</evidence>
<dbReference type="Pfam" id="PF01769">
    <property type="entry name" value="MgtE"/>
    <property type="match status" value="1"/>
</dbReference>
<dbReference type="STRING" id="1122125.GCA_000423185_05821"/>
<dbReference type="InterPro" id="IPR006669">
    <property type="entry name" value="MgtE_transporter"/>
</dbReference>
<feature type="transmembrane region" description="Helical" evidence="9">
    <location>
        <begin position="389"/>
        <end position="411"/>
    </location>
</feature>
<evidence type="ECO:0000256" key="6">
    <source>
        <dbReference type="ARBA" id="ARBA00022989"/>
    </source>
</evidence>
<keyword evidence="3 9" id="KW-0813">Transport</keyword>
<name>A0A211ZRV0_9PROT</name>
<keyword evidence="7 9" id="KW-0472">Membrane</keyword>
<feature type="transmembrane region" description="Helical" evidence="9">
    <location>
        <begin position="315"/>
        <end position="335"/>
    </location>
</feature>
<keyword evidence="4 9" id="KW-0812">Transmembrane</keyword>
<dbReference type="InterPro" id="IPR006667">
    <property type="entry name" value="SLC41_membr_dom"/>
</dbReference>
<dbReference type="GO" id="GO:0005886">
    <property type="term" value="C:plasma membrane"/>
    <property type="evidence" value="ECO:0007669"/>
    <property type="project" value="UniProtKB-SubCell"/>
</dbReference>
<dbReference type="InterPro" id="IPR000644">
    <property type="entry name" value="CBS_dom"/>
</dbReference>
<evidence type="ECO:0000256" key="2">
    <source>
        <dbReference type="ARBA" id="ARBA00009749"/>
    </source>
</evidence>
<dbReference type="SMART" id="SM00116">
    <property type="entry name" value="CBS"/>
    <property type="match status" value="1"/>
</dbReference>